<name>A0A814D7X7_9BILA</name>
<evidence type="ECO:0000313" key="2">
    <source>
        <dbReference type="EMBL" id="CAF0950688.1"/>
    </source>
</evidence>
<dbReference type="Proteomes" id="UP000663845">
    <property type="component" value="Unassembled WGS sequence"/>
</dbReference>
<evidence type="ECO:0000256" key="1">
    <source>
        <dbReference type="SAM" id="MobiDB-lite"/>
    </source>
</evidence>
<evidence type="ECO:0000313" key="3">
    <source>
        <dbReference type="Proteomes" id="UP000663845"/>
    </source>
</evidence>
<reference evidence="2" key="1">
    <citation type="submission" date="2021-02" db="EMBL/GenBank/DDBJ databases">
        <authorList>
            <person name="Nowell W R."/>
        </authorList>
    </citation>
    <scope>NUCLEOTIDE SEQUENCE</scope>
</reference>
<dbReference type="EMBL" id="CAJNOG010000106">
    <property type="protein sequence ID" value="CAF0950688.1"/>
    <property type="molecule type" value="Genomic_DNA"/>
</dbReference>
<comment type="caution">
    <text evidence="2">The sequence shown here is derived from an EMBL/GenBank/DDBJ whole genome shotgun (WGS) entry which is preliminary data.</text>
</comment>
<protein>
    <submittedName>
        <fullName evidence="2">Uncharacterized protein</fullName>
    </submittedName>
</protein>
<feature type="region of interest" description="Disordered" evidence="1">
    <location>
        <begin position="1"/>
        <end position="149"/>
    </location>
</feature>
<organism evidence="2 3">
    <name type="scientific">Adineta steineri</name>
    <dbReference type="NCBI Taxonomy" id="433720"/>
    <lineage>
        <taxon>Eukaryota</taxon>
        <taxon>Metazoa</taxon>
        <taxon>Spiralia</taxon>
        <taxon>Gnathifera</taxon>
        <taxon>Rotifera</taxon>
        <taxon>Eurotatoria</taxon>
        <taxon>Bdelloidea</taxon>
        <taxon>Adinetida</taxon>
        <taxon>Adinetidae</taxon>
        <taxon>Adineta</taxon>
    </lineage>
</organism>
<accession>A0A814D7X7</accession>
<feature type="compositionally biased region" description="Polar residues" evidence="1">
    <location>
        <begin position="49"/>
        <end position="71"/>
    </location>
</feature>
<dbReference type="AlphaFoldDB" id="A0A814D7X7"/>
<proteinExistence type="predicted"/>
<feature type="region of interest" description="Disordered" evidence="1">
    <location>
        <begin position="204"/>
        <end position="252"/>
    </location>
</feature>
<feature type="compositionally biased region" description="Polar residues" evidence="1">
    <location>
        <begin position="221"/>
        <end position="233"/>
    </location>
</feature>
<sequence>MERREVSRQPLAYHLGLVKNDRKQKPLDTDDNDSDSKQTVEELKRPSTGRKSLPTNRGSLSTVEYNVSHGNLSERRSYVPTRNSETEEHDDSDSNQTAEELKRPSTGRKSLPTNRGSLSTVEYNVSPVNLSERRSNLPTRNSETEGHDDQSILPMKLRNIKLAPLPDAVPRSTTKATTVKRAMSAAGSIKINRNQEKIQISDYQDDSTGFDEHNQSRNVEDQPNNETSVTGSEVSLRVKRLTTSDDNSADGNYKITQYRYVTSDAKK</sequence>
<feature type="compositionally biased region" description="Basic and acidic residues" evidence="1">
    <location>
        <begin position="19"/>
        <end position="45"/>
    </location>
</feature>
<feature type="compositionally biased region" description="Polar residues" evidence="1">
    <location>
        <begin position="107"/>
        <end position="129"/>
    </location>
</feature>
<gene>
    <name evidence="2" type="ORF">JYZ213_LOCUS13276</name>
</gene>
<feature type="compositionally biased region" description="Basic and acidic residues" evidence="1">
    <location>
        <begin position="210"/>
        <end position="220"/>
    </location>
</feature>